<sequence length="414" mass="44517">MVEQERSATGGNRAAPETRGPLHGLRVIEAATLAAGPTVATTLGEFGAEVIKVEPPRTGDPMRTWGDRRDGIGLVWKSISRNKKCVTLDLREAAGQRLLHRLLDVADVLVVGNRPSALARWGLDFDSVHAAHPHIVVAHITGYGRGGPKSDRPGYGTLAEAMSGFAQVTGEEDGPPTLPPFMLADGIAGLTAAYAVMMALYHRDVHGAAGQLVDVSLLEPLARLIESSTLAYDQLGIVKTRTGNQLAASAPRNAYRTSDGRWLAISSASPSIAVRVFRAIDRPDLAEHPDYIDPVRRQERAREVDGLVAAWIAQRNLDEAMAVFEAAEVTAAPVYDAPALLADEHLRARGTFQAMDDPDLGRMRVQAPVPRLSATPGRVEHLGRPLGADNDHVYRDLLGLAPAEIEDLRKEGVI</sequence>
<dbReference type="SUPFAM" id="SSF89796">
    <property type="entry name" value="CoA-transferase family III (CaiB/BaiF)"/>
    <property type="match status" value="1"/>
</dbReference>
<dbReference type="GO" id="GO:0016740">
    <property type="term" value="F:transferase activity"/>
    <property type="evidence" value="ECO:0007669"/>
    <property type="project" value="UniProtKB-KW"/>
</dbReference>
<dbReference type="Gene3D" id="3.40.50.10540">
    <property type="entry name" value="Crotonobetainyl-coa:carnitine coa-transferase, domain 1"/>
    <property type="match status" value="1"/>
</dbReference>
<keyword evidence="5" id="KW-1185">Reference proteome</keyword>
<protein>
    <submittedName>
        <fullName evidence="4">CoA transferase</fullName>
    </submittedName>
</protein>
<dbReference type="InterPro" id="IPR044855">
    <property type="entry name" value="CoA-Trfase_III_dom3_sf"/>
</dbReference>
<keyword evidence="2 4" id="KW-0808">Transferase</keyword>
<dbReference type="InterPro" id="IPR023606">
    <property type="entry name" value="CoA-Trfase_III_dom_1_sf"/>
</dbReference>
<dbReference type="InterPro" id="IPR050509">
    <property type="entry name" value="CoA-transferase_III"/>
</dbReference>
<dbReference type="Pfam" id="PF02515">
    <property type="entry name" value="CoA_transf_3"/>
    <property type="match status" value="1"/>
</dbReference>
<comment type="similarity">
    <text evidence="1">Belongs to the CoA-transferase III family.</text>
</comment>
<evidence type="ECO:0000256" key="2">
    <source>
        <dbReference type="ARBA" id="ARBA00022679"/>
    </source>
</evidence>
<dbReference type="InterPro" id="IPR003673">
    <property type="entry name" value="CoA-Trfase_fam_III"/>
</dbReference>
<evidence type="ECO:0000313" key="4">
    <source>
        <dbReference type="EMBL" id="GAA2165742.1"/>
    </source>
</evidence>
<feature type="region of interest" description="Disordered" evidence="3">
    <location>
        <begin position="1"/>
        <end position="21"/>
    </location>
</feature>
<name>A0ABN3AGW1_9ACTN</name>
<dbReference type="Gene3D" id="3.30.1540.10">
    <property type="entry name" value="formyl-coa transferase, domain 3"/>
    <property type="match status" value="1"/>
</dbReference>
<organism evidence="4 5">
    <name type="scientific">Actinomadura napierensis</name>
    <dbReference type="NCBI Taxonomy" id="267854"/>
    <lineage>
        <taxon>Bacteria</taxon>
        <taxon>Bacillati</taxon>
        <taxon>Actinomycetota</taxon>
        <taxon>Actinomycetes</taxon>
        <taxon>Streptosporangiales</taxon>
        <taxon>Thermomonosporaceae</taxon>
        <taxon>Actinomadura</taxon>
    </lineage>
</organism>
<gene>
    <name evidence="4" type="ORF">GCM10009727_84700</name>
</gene>
<dbReference type="PANTHER" id="PTHR48228:SF6">
    <property type="entry name" value="L-CARNITINE COA-TRANSFERASE"/>
    <property type="match status" value="1"/>
</dbReference>
<evidence type="ECO:0000313" key="5">
    <source>
        <dbReference type="Proteomes" id="UP001501020"/>
    </source>
</evidence>
<proteinExistence type="inferred from homology"/>
<comment type="caution">
    <text evidence="4">The sequence shown here is derived from an EMBL/GenBank/DDBJ whole genome shotgun (WGS) entry which is preliminary data.</text>
</comment>
<reference evidence="4 5" key="1">
    <citation type="journal article" date="2019" name="Int. J. Syst. Evol. Microbiol.">
        <title>The Global Catalogue of Microorganisms (GCM) 10K type strain sequencing project: providing services to taxonomists for standard genome sequencing and annotation.</title>
        <authorList>
            <consortium name="The Broad Institute Genomics Platform"/>
            <consortium name="The Broad Institute Genome Sequencing Center for Infectious Disease"/>
            <person name="Wu L."/>
            <person name="Ma J."/>
        </authorList>
    </citation>
    <scope>NUCLEOTIDE SEQUENCE [LARGE SCALE GENOMIC DNA]</scope>
    <source>
        <strain evidence="4 5">JCM 13850</strain>
    </source>
</reference>
<evidence type="ECO:0000256" key="3">
    <source>
        <dbReference type="SAM" id="MobiDB-lite"/>
    </source>
</evidence>
<dbReference type="RefSeq" id="WP_344281708.1">
    <property type="nucleotide sequence ID" value="NZ_BAAAMR010000130.1"/>
</dbReference>
<accession>A0ABN3AGW1</accession>
<dbReference type="PANTHER" id="PTHR48228">
    <property type="entry name" value="SUCCINYL-COA--D-CITRAMALATE COA-TRANSFERASE"/>
    <property type="match status" value="1"/>
</dbReference>
<dbReference type="Proteomes" id="UP001501020">
    <property type="component" value="Unassembled WGS sequence"/>
</dbReference>
<dbReference type="EMBL" id="BAAAMR010000130">
    <property type="protein sequence ID" value="GAA2165742.1"/>
    <property type="molecule type" value="Genomic_DNA"/>
</dbReference>
<evidence type="ECO:0000256" key="1">
    <source>
        <dbReference type="ARBA" id="ARBA00008383"/>
    </source>
</evidence>